<evidence type="ECO:0000313" key="2">
    <source>
        <dbReference type="Proteomes" id="UP000188268"/>
    </source>
</evidence>
<keyword evidence="2" id="KW-1185">Reference proteome</keyword>
<dbReference type="Gramene" id="OMO72308">
    <property type="protein sequence ID" value="OMO72308"/>
    <property type="gene ID" value="CCACVL1_17860"/>
</dbReference>
<organism evidence="1 2">
    <name type="scientific">Corchorus capsularis</name>
    <name type="common">Jute</name>
    <dbReference type="NCBI Taxonomy" id="210143"/>
    <lineage>
        <taxon>Eukaryota</taxon>
        <taxon>Viridiplantae</taxon>
        <taxon>Streptophyta</taxon>
        <taxon>Embryophyta</taxon>
        <taxon>Tracheophyta</taxon>
        <taxon>Spermatophyta</taxon>
        <taxon>Magnoliopsida</taxon>
        <taxon>eudicotyledons</taxon>
        <taxon>Gunneridae</taxon>
        <taxon>Pentapetalae</taxon>
        <taxon>rosids</taxon>
        <taxon>malvids</taxon>
        <taxon>Malvales</taxon>
        <taxon>Malvaceae</taxon>
        <taxon>Grewioideae</taxon>
        <taxon>Apeibeae</taxon>
        <taxon>Corchorus</taxon>
    </lineage>
</organism>
<dbReference type="AlphaFoldDB" id="A0A1R3HPN0"/>
<reference evidence="1 2" key="1">
    <citation type="submission" date="2013-09" db="EMBL/GenBank/DDBJ databases">
        <title>Corchorus capsularis genome sequencing.</title>
        <authorList>
            <person name="Alam M."/>
            <person name="Haque M.S."/>
            <person name="Islam M.S."/>
            <person name="Emdad E.M."/>
            <person name="Islam M.M."/>
            <person name="Ahmed B."/>
            <person name="Halim A."/>
            <person name="Hossen Q.M.M."/>
            <person name="Hossain M.Z."/>
            <person name="Ahmed R."/>
            <person name="Khan M.M."/>
            <person name="Islam R."/>
            <person name="Rashid M.M."/>
            <person name="Khan S.A."/>
            <person name="Rahman M.S."/>
            <person name="Alam M."/>
        </authorList>
    </citation>
    <scope>NUCLEOTIDE SEQUENCE [LARGE SCALE GENOMIC DNA]</scope>
    <source>
        <strain evidence="2">cv. CVL-1</strain>
        <tissue evidence="1">Whole seedling</tissue>
    </source>
</reference>
<sequence>MSEQRTSFAPASRLALDYSRAPLSTMVG</sequence>
<comment type="caution">
    <text evidence="1">The sequence shown here is derived from an EMBL/GenBank/DDBJ whole genome shotgun (WGS) entry which is preliminary data.</text>
</comment>
<gene>
    <name evidence="1" type="ORF">CCACVL1_17860</name>
</gene>
<dbReference type="EMBL" id="AWWV01011448">
    <property type="protein sequence ID" value="OMO72308.1"/>
    <property type="molecule type" value="Genomic_DNA"/>
</dbReference>
<evidence type="ECO:0000313" key="1">
    <source>
        <dbReference type="EMBL" id="OMO72308.1"/>
    </source>
</evidence>
<accession>A0A1R3HPN0</accession>
<dbReference type="Proteomes" id="UP000188268">
    <property type="component" value="Unassembled WGS sequence"/>
</dbReference>
<name>A0A1R3HPN0_COCAP</name>
<protein>
    <submittedName>
        <fullName evidence="1">Uncharacterized protein</fullName>
    </submittedName>
</protein>
<proteinExistence type="predicted"/>